<keyword evidence="8 9" id="KW-0833">Ubl conjugation pathway</keyword>
<dbReference type="GO" id="GO:0007034">
    <property type="term" value="P:vacuolar transport"/>
    <property type="evidence" value="ECO:0007669"/>
    <property type="project" value="UniProtKB-ARBA"/>
</dbReference>
<gene>
    <name evidence="16" type="ORF">LMH87_011768</name>
</gene>
<evidence type="ECO:0000256" key="3">
    <source>
        <dbReference type="ARBA" id="ARBA00004906"/>
    </source>
</evidence>
<dbReference type="SUPFAM" id="SSF49562">
    <property type="entry name" value="C2 domain (Calcium/lipid-binding domain, CaLB)"/>
    <property type="match status" value="1"/>
</dbReference>
<dbReference type="Gene3D" id="2.60.40.150">
    <property type="entry name" value="C2 domain"/>
    <property type="match status" value="1"/>
</dbReference>
<comment type="catalytic activity">
    <reaction evidence="1 9">
        <text>S-ubiquitinyl-[E2 ubiquitin-conjugating enzyme]-L-cysteine + [acceptor protein]-L-lysine = [E2 ubiquitin-conjugating enzyme]-L-cysteine + N(6)-ubiquitinyl-[acceptor protein]-L-lysine.</text>
        <dbReference type="EC" id="2.3.2.26"/>
    </reaction>
</comment>
<dbReference type="InterPro" id="IPR000008">
    <property type="entry name" value="C2_dom"/>
</dbReference>
<evidence type="ECO:0000256" key="7">
    <source>
        <dbReference type="ARBA" id="ARBA00022737"/>
    </source>
</evidence>
<name>A0A9W8QC96_AKAMU</name>
<comment type="similarity">
    <text evidence="4">Belongs to the RSP5/NEDD4 family.</text>
</comment>
<dbReference type="PANTHER" id="PTHR11254:SF440">
    <property type="entry name" value="E3 UBIQUITIN-PROTEIN LIGASE NEDD-4"/>
    <property type="match status" value="1"/>
</dbReference>
<dbReference type="FunFam" id="2.60.40.150:FF:000074">
    <property type="entry name" value="E3 ubiquitin-protein ligase"/>
    <property type="match status" value="1"/>
</dbReference>
<comment type="pathway">
    <text evidence="3 9">Protein modification; protein ubiquitination.</text>
</comment>
<dbReference type="GO" id="GO:0061630">
    <property type="term" value="F:ubiquitin protein ligase activity"/>
    <property type="evidence" value="ECO:0007669"/>
    <property type="project" value="UniProtKB-EC"/>
</dbReference>
<dbReference type="Proteomes" id="UP001144673">
    <property type="component" value="Chromosome 4"/>
</dbReference>
<dbReference type="SMART" id="SM00239">
    <property type="entry name" value="C2"/>
    <property type="match status" value="1"/>
</dbReference>
<dbReference type="PROSITE" id="PS50020">
    <property type="entry name" value="WW_DOMAIN_2"/>
    <property type="match status" value="3"/>
</dbReference>
<dbReference type="EMBL" id="JAJHUN010000009">
    <property type="protein sequence ID" value="KAJ4151050.1"/>
    <property type="molecule type" value="Genomic_DNA"/>
</dbReference>
<dbReference type="GO" id="GO:0006886">
    <property type="term" value="P:intracellular protein transport"/>
    <property type="evidence" value="ECO:0007669"/>
    <property type="project" value="UniProtKB-ARBA"/>
</dbReference>
<dbReference type="PANTHER" id="PTHR11254">
    <property type="entry name" value="HECT DOMAIN UBIQUITIN-PROTEIN LIGASE"/>
    <property type="match status" value="1"/>
</dbReference>
<dbReference type="InterPro" id="IPR000569">
    <property type="entry name" value="HECT_dom"/>
</dbReference>
<feature type="domain" description="C2" evidence="13">
    <location>
        <begin position="1"/>
        <end position="117"/>
    </location>
</feature>
<dbReference type="CDD" id="cd00201">
    <property type="entry name" value="WW"/>
    <property type="match status" value="3"/>
</dbReference>
<feature type="active site" description="Glycyl thioester intermediate" evidence="10 11">
    <location>
        <position position="783"/>
    </location>
</feature>
<dbReference type="GO" id="GO:0072666">
    <property type="term" value="P:establishment of protein localization to vacuole"/>
    <property type="evidence" value="ECO:0007669"/>
    <property type="project" value="UniProtKB-ARBA"/>
</dbReference>
<dbReference type="GO" id="GO:0006511">
    <property type="term" value="P:ubiquitin-dependent protein catabolic process"/>
    <property type="evidence" value="ECO:0007669"/>
    <property type="project" value="InterPro"/>
</dbReference>
<evidence type="ECO:0000256" key="9">
    <source>
        <dbReference type="PIRNR" id="PIRNR001569"/>
    </source>
</evidence>
<keyword evidence="6 9" id="KW-0808">Transferase</keyword>
<dbReference type="SUPFAM" id="SSF51045">
    <property type="entry name" value="WW domain"/>
    <property type="match status" value="3"/>
</dbReference>
<accession>A0A9W8QC96</accession>
<evidence type="ECO:0000256" key="11">
    <source>
        <dbReference type="PROSITE-ProRule" id="PRU00104"/>
    </source>
</evidence>
<evidence type="ECO:0000256" key="10">
    <source>
        <dbReference type="PIRSR" id="PIRSR001569-1"/>
    </source>
</evidence>
<keyword evidence="5" id="KW-0963">Cytoplasm</keyword>
<dbReference type="AlphaFoldDB" id="A0A9W8QC96"/>
<dbReference type="GeneID" id="80898927"/>
<dbReference type="FunFam" id="2.20.70.10:FF:000017">
    <property type="entry name" value="E3 ubiquitin-protein ligase"/>
    <property type="match status" value="1"/>
</dbReference>
<proteinExistence type="inferred from homology"/>
<dbReference type="SUPFAM" id="SSF56204">
    <property type="entry name" value="Hect, E3 ligase catalytic domain"/>
    <property type="match status" value="1"/>
</dbReference>
<sequence length="815" mass="91474">MSSSRAESGLPNKPNVRVTIIAADGLYKRDVFRFPDPFAVATINGEQTKTTSVSKRTLNPYWNESFDFRANEGSILAVQVFDQKKFKKKDQGFLGVINIRVGDLMPDISPDADDQMITRDLKKSTDNLVVHGKLIINLSCNLSTPIRNGQGSSSRPAANASTSNVSTLSAPANENRPGSAMSSTNGNGLGVPSGAGPPHPASAGPTPAPSQGGPAAPRPTSQLSPFEDAQGRLPAGWERREDNLGRTYYVDHNTRTTSWNRPTANGTGESRNETTQAERTRHQNRTLPEDRTGSSSPTMQSGSPSSSPPPPTAAAASNAAAMMHTGATSPGSGELPPLWEQRWTPEGRPYFVDHNTRTTTWVDPRRQQYIRLYGGQNNANGQIQQQPVSQLGPLPSGWEMRLTNTARVYFVDHNTKTTTWDDPRLPSSLDQNVPQYKRDFRRKLIYFRSQPAMRSLSGQCHVKVRRSHIFEDSFAEITRQSATDLKKRLMIKFDGEEGLDYGGVSREFFFLLSHEMFNPFYCLFEYSAHDNYTLQINPHSGINPEHLNYFKFIGRVVGLAIFHRRFLDAFFIGALYKMVLGKAVALADMEGVDADFHRSLQWMLDNDISGGILEQTFSTEDERFGVMTTEDLIPDGRNIDVTNENKKQYVDLMVKWRIEKRIAEQFQAFKEGFHELIPHDLINVFDERELELLIGGIAEIDVDDWKKHTDYRGYTESDEVIQNFWKTVRSWDGEQKSRLLQFTTGTSRIPVNGFKDLQGSDGPRRFTIEKAGELVNLPKAHTCFNRIDLPPYKDMETLQQKLTIAVEETMGFGQE</sequence>
<dbReference type="InterPro" id="IPR035983">
    <property type="entry name" value="Hect_E3_ubiquitin_ligase"/>
</dbReference>
<evidence type="ECO:0000256" key="6">
    <source>
        <dbReference type="ARBA" id="ARBA00022679"/>
    </source>
</evidence>
<dbReference type="InterPro" id="IPR001202">
    <property type="entry name" value="WW_dom"/>
</dbReference>
<dbReference type="Pfam" id="PF00632">
    <property type="entry name" value="HECT"/>
    <property type="match status" value="1"/>
</dbReference>
<dbReference type="PROSITE" id="PS50237">
    <property type="entry name" value="HECT"/>
    <property type="match status" value="1"/>
</dbReference>
<evidence type="ECO:0000256" key="4">
    <source>
        <dbReference type="ARBA" id="ARBA00010334"/>
    </source>
</evidence>
<protein>
    <recommendedName>
        <fullName evidence="9">E3 ubiquitin-protein ligase</fullName>
        <ecNumber evidence="9">2.3.2.26</ecNumber>
    </recommendedName>
</protein>
<evidence type="ECO:0000259" key="13">
    <source>
        <dbReference type="PROSITE" id="PS50004"/>
    </source>
</evidence>
<dbReference type="Gene3D" id="3.90.1750.10">
    <property type="entry name" value="Hect, E3 ligase catalytic domains"/>
    <property type="match status" value="1"/>
</dbReference>
<feature type="compositionally biased region" description="Basic and acidic residues" evidence="12">
    <location>
        <begin position="270"/>
        <end position="292"/>
    </location>
</feature>
<dbReference type="PIRSF" id="PIRSF001569">
    <property type="entry name" value="E3_ub_ligase_SMURF1"/>
    <property type="match status" value="1"/>
</dbReference>
<dbReference type="FunFam" id="3.30.2410.10:FF:000001">
    <property type="entry name" value="E3 ubiquitin-protein ligase NEDD4-like"/>
    <property type="match status" value="1"/>
</dbReference>
<evidence type="ECO:0000256" key="8">
    <source>
        <dbReference type="ARBA" id="ARBA00022786"/>
    </source>
</evidence>
<feature type="domain" description="WW" evidence="14">
    <location>
        <begin position="333"/>
        <end position="366"/>
    </location>
</feature>
<dbReference type="Pfam" id="PF00168">
    <property type="entry name" value="C2"/>
    <property type="match status" value="1"/>
</dbReference>
<dbReference type="FunFam" id="2.20.70.10:FF:000011">
    <property type="entry name" value="E3 ubiquitin-protein ligase"/>
    <property type="match status" value="1"/>
</dbReference>
<evidence type="ECO:0000259" key="15">
    <source>
        <dbReference type="PROSITE" id="PS50237"/>
    </source>
</evidence>
<feature type="domain" description="WW" evidence="14">
    <location>
        <begin position="392"/>
        <end position="425"/>
    </location>
</feature>
<dbReference type="Gene3D" id="3.30.2410.10">
    <property type="entry name" value="Hect, E3 ligase catalytic domain"/>
    <property type="match status" value="1"/>
</dbReference>
<dbReference type="Gene3D" id="3.30.2160.10">
    <property type="entry name" value="Hect, E3 ligase catalytic domain"/>
    <property type="match status" value="1"/>
</dbReference>
<feature type="compositionally biased region" description="Polar residues" evidence="12">
    <location>
        <begin position="255"/>
        <end position="269"/>
    </location>
</feature>
<dbReference type="FunFam" id="3.90.1750.10:FF:000005">
    <property type="entry name" value="E3 ubiquitin-protein ligase"/>
    <property type="match status" value="1"/>
</dbReference>
<dbReference type="SMART" id="SM00456">
    <property type="entry name" value="WW"/>
    <property type="match status" value="3"/>
</dbReference>
<dbReference type="PROSITE" id="PS50004">
    <property type="entry name" value="C2"/>
    <property type="match status" value="1"/>
</dbReference>
<feature type="region of interest" description="Disordered" evidence="12">
    <location>
        <begin position="147"/>
        <end position="240"/>
    </location>
</feature>
<feature type="domain" description="HECT" evidence="15">
    <location>
        <begin position="481"/>
        <end position="815"/>
    </location>
</feature>
<feature type="domain" description="WW" evidence="14">
    <location>
        <begin position="231"/>
        <end position="264"/>
    </location>
</feature>
<dbReference type="CDD" id="cd00078">
    <property type="entry name" value="HECTc"/>
    <property type="match status" value="1"/>
</dbReference>
<evidence type="ECO:0000256" key="5">
    <source>
        <dbReference type="ARBA" id="ARBA00022490"/>
    </source>
</evidence>
<evidence type="ECO:0000259" key="14">
    <source>
        <dbReference type="PROSITE" id="PS50020"/>
    </source>
</evidence>
<feature type="compositionally biased region" description="Low complexity" evidence="12">
    <location>
        <begin position="293"/>
        <end position="305"/>
    </location>
</feature>
<dbReference type="InterPro" id="IPR036020">
    <property type="entry name" value="WW_dom_sf"/>
</dbReference>
<dbReference type="GO" id="GO:0016567">
    <property type="term" value="P:protein ubiquitination"/>
    <property type="evidence" value="ECO:0007669"/>
    <property type="project" value="TreeGrafter"/>
</dbReference>
<evidence type="ECO:0000313" key="17">
    <source>
        <dbReference type="Proteomes" id="UP001144673"/>
    </source>
</evidence>
<dbReference type="InterPro" id="IPR035892">
    <property type="entry name" value="C2_domain_sf"/>
</dbReference>
<keyword evidence="17" id="KW-1185">Reference proteome</keyword>
<dbReference type="PROSITE" id="PS01159">
    <property type="entry name" value="WW_DOMAIN_1"/>
    <property type="match status" value="3"/>
</dbReference>
<evidence type="ECO:0000256" key="1">
    <source>
        <dbReference type="ARBA" id="ARBA00000885"/>
    </source>
</evidence>
<dbReference type="InterPro" id="IPR050409">
    <property type="entry name" value="E3_ubiq-protein_ligase"/>
</dbReference>
<comment type="caution">
    <text evidence="16">The sequence shown here is derived from an EMBL/GenBank/DDBJ whole genome shotgun (WGS) entry which is preliminary data.</text>
</comment>
<comment type="subcellular location">
    <subcellularLocation>
        <location evidence="2">Cytoplasm</location>
    </subcellularLocation>
</comment>
<dbReference type="FunFam" id="3.30.2160.10:FF:000001">
    <property type="entry name" value="E3 ubiquitin-protein ligase NEDD4-like"/>
    <property type="match status" value="1"/>
</dbReference>
<feature type="compositionally biased region" description="Low complexity" evidence="12">
    <location>
        <begin position="201"/>
        <end position="219"/>
    </location>
</feature>
<evidence type="ECO:0000313" key="16">
    <source>
        <dbReference type="EMBL" id="KAJ4151050.1"/>
    </source>
</evidence>
<dbReference type="CDD" id="cd08382">
    <property type="entry name" value="C2_Smurf-like"/>
    <property type="match status" value="1"/>
</dbReference>
<reference evidence="16" key="1">
    <citation type="journal article" date="2023" name="Access Microbiol">
        <title>De-novo genome assembly for Akanthomyces muscarius, a biocontrol agent of insect agricultural pests.</title>
        <authorList>
            <person name="Erdos Z."/>
            <person name="Studholme D.J."/>
            <person name="Raymond B."/>
            <person name="Sharma M."/>
        </authorList>
    </citation>
    <scope>NUCLEOTIDE SEQUENCE</scope>
    <source>
        <strain evidence="16">Ve6</strain>
    </source>
</reference>
<feature type="region of interest" description="Disordered" evidence="12">
    <location>
        <begin position="255"/>
        <end position="319"/>
    </location>
</feature>
<keyword evidence="7" id="KW-0677">Repeat</keyword>
<evidence type="ECO:0000256" key="12">
    <source>
        <dbReference type="SAM" id="MobiDB-lite"/>
    </source>
</evidence>
<dbReference type="Pfam" id="PF00397">
    <property type="entry name" value="WW"/>
    <property type="match status" value="3"/>
</dbReference>
<organism evidence="16 17">
    <name type="scientific">Akanthomyces muscarius</name>
    <name type="common">Entomopathogenic fungus</name>
    <name type="synonym">Lecanicillium muscarium</name>
    <dbReference type="NCBI Taxonomy" id="2231603"/>
    <lineage>
        <taxon>Eukaryota</taxon>
        <taxon>Fungi</taxon>
        <taxon>Dikarya</taxon>
        <taxon>Ascomycota</taxon>
        <taxon>Pezizomycotina</taxon>
        <taxon>Sordariomycetes</taxon>
        <taxon>Hypocreomycetidae</taxon>
        <taxon>Hypocreales</taxon>
        <taxon>Cordycipitaceae</taxon>
        <taxon>Akanthomyces</taxon>
    </lineage>
</organism>
<dbReference type="EC" id="2.3.2.26" evidence="9"/>
<dbReference type="SMART" id="SM00119">
    <property type="entry name" value="HECTc"/>
    <property type="match status" value="1"/>
</dbReference>
<dbReference type="KEGG" id="amus:LMH87_011768"/>
<dbReference type="Gene3D" id="2.20.70.10">
    <property type="match status" value="2"/>
</dbReference>
<evidence type="ECO:0000256" key="2">
    <source>
        <dbReference type="ARBA" id="ARBA00004496"/>
    </source>
</evidence>
<dbReference type="InterPro" id="IPR024928">
    <property type="entry name" value="E3_ub_ligase_SMURF1"/>
</dbReference>
<dbReference type="GO" id="GO:0005737">
    <property type="term" value="C:cytoplasm"/>
    <property type="evidence" value="ECO:0007669"/>
    <property type="project" value="UniProtKB-SubCell"/>
</dbReference>
<feature type="compositionally biased region" description="Polar residues" evidence="12">
    <location>
        <begin position="147"/>
        <end position="172"/>
    </location>
</feature>
<dbReference type="RefSeq" id="XP_056052764.1">
    <property type="nucleotide sequence ID" value="XM_056200965.1"/>
</dbReference>